<sequence length="106" mass="12254">MSNDLKPLSKTRSLRNILKPRPTVKITYKPPKSYIRKLYTSIRNYIVNPPFYNYSGCSYLRNITYPPPPPYWSSNDPPPYDIAIQIGVIASPLRLEQLLTSPNQIE</sequence>
<name>A0A1R1WY85_9FUNG</name>
<evidence type="ECO:0000313" key="1">
    <source>
        <dbReference type="EMBL" id="OMJ07314.1"/>
    </source>
</evidence>
<dbReference type="Proteomes" id="UP000187283">
    <property type="component" value="Unassembled WGS sequence"/>
</dbReference>
<evidence type="ECO:0000313" key="2">
    <source>
        <dbReference type="Proteomes" id="UP000187283"/>
    </source>
</evidence>
<proteinExistence type="predicted"/>
<reference evidence="1 2" key="1">
    <citation type="submission" date="2017-01" db="EMBL/GenBank/DDBJ databases">
        <authorList>
            <person name="Mah S.A."/>
            <person name="Swanson W.J."/>
            <person name="Moy G.W."/>
            <person name="Vacquier V.D."/>
        </authorList>
    </citation>
    <scope>NUCLEOTIDE SEQUENCE [LARGE SCALE GENOMIC DNA]</scope>
    <source>
        <strain evidence="1 2">GSMNP</strain>
    </source>
</reference>
<comment type="caution">
    <text evidence="1">The sequence shown here is derived from an EMBL/GenBank/DDBJ whole genome shotgun (WGS) entry which is preliminary data.</text>
</comment>
<keyword evidence="2" id="KW-1185">Reference proteome</keyword>
<organism evidence="1 2">
    <name type="scientific">Smittium culicis</name>
    <dbReference type="NCBI Taxonomy" id="133412"/>
    <lineage>
        <taxon>Eukaryota</taxon>
        <taxon>Fungi</taxon>
        <taxon>Fungi incertae sedis</taxon>
        <taxon>Zoopagomycota</taxon>
        <taxon>Kickxellomycotina</taxon>
        <taxon>Harpellomycetes</taxon>
        <taxon>Harpellales</taxon>
        <taxon>Legeriomycetaceae</taxon>
        <taxon>Smittium</taxon>
    </lineage>
</organism>
<protein>
    <submittedName>
        <fullName evidence="1">Uncharacterized protein</fullName>
    </submittedName>
</protein>
<gene>
    <name evidence="1" type="ORF">AYI70_g12276</name>
</gene>
<dbReference type="EMBL" id="LSSN01006076">
    <property type="protein sequence ID" value="OMJ07314.1"/>
    <property type="molecule type" value="Genomic_DNA"/>
</dbReference>
<accession>A0A1R1WY85</accession>
<dbReference type="OrthoDB" id="10314752at2759"/>
<dbReference type="AlphaFoldDB" id="A0A1R1WY85"/>